<sequence length="79" mass="9222">MLLIKQGGPFPYTQDGKTFGNYEGHLPKHKRGYYREFTVKTPGARNRGAKRIVAGGRPPEPLEYYYTEDHYATFKRIRE</sequence>
<dbReference type="InterPro" id="IPR000026">
    <property type="entry name" value="N1-like"/>
</dbReference>
<dbReference type="Pfam" id="PF00545">
    <property type="entry name" value="Ribonuclease"/>
    <property type="match status" value="1"/>
</dbReference>
<evidence type="ECO:0000313" key="3">
    <source>
        <dbReference type="EMBL" id="MDQ9169841.1"/>
    </source>
</evidence>
<evidence type="ECO:0000256" key="2">
    <source>
        <dbReference type="ARBA" id="ARBA00022801"/>
    </source>
</evidence>
<dbReference type="SUPFAM" id="SSF53933">
    <property type="entry name" value="Microbial ribonucleases"/>
    <property type="match status" value="1"/>
</dbReference>
<dbReference type="RefSeq" id="WP_338435766.1">
    <property type="nucleotide sequence ID" value="NZ_JAUYVH010000002.1"/>
</dbReference>
<comment type="caution">
    <text evidence="3">The sequence shown here is derived from an EMBL/GenBank/DDBJ whole genome shotgun (WGS) entry which is preliminary data.</text>
</comment>
<accession>A0ABU1BLH5</accession>
<organism evidence="3 4">
    <name type="scientific">Keguizhuia sedimenti</name>
    <dbReference type="NCBI Taxonomy" id="3064264"/>
    <lineage>
        <taxon>Bacteria</taxon>
        <taxon>Pseudomonadati</taxon>
        <taxon>Pseudomonadota</taxon>
        <taxon>Betaproteobacteria</taxon>
        <taxon>Burkholderiales</taxon>
        <taxon>Oxalobacteraceae</taxon>
        <taxon>Keguizhuia</taxon>
    </lineage>
</organism>
<dbReference type="Proteomes" id="UP001225596">
    <property type="component" value="Unassembled WGS sequence"/>
</dbReference>
<evidence type="ECO:0000313" key="4">
    <source>
        <dbReference type="Proteomes" id="UP001225596"/>
    </source>
</evidence>
<dbReference type="Gene3D" id="3.10.450.30">
    <property type="entry name" value="Microbial ribonucleases"/>
    <property type="match status" value="1"/>
</dbReference>
<reference evidence="3 4" key="1">
    <citation type="submission" date="2023-08" db="EMBL/GenBank/DDBJ databases">
        <title>Oxalobacteraceae gen .nov., isolated from river sludge outside the plant.</title>
        <authorList>
            <person name="Zhao S.Y."/>
        </authorList>
    </citation>
    <scope>NUCLEOTIDE SEQUENCE [LARGE SCALE GENOMIC DNA]</scope>
    <source>
        <strain evidence="3 4">R-40</strain>
    </source>
</reference>
<dbReference type="InterPro" id="IPR016191">
    <property type="entry name" value="Ribonuclease/ribotoxin"/>
</dbReference>
<evidence type="ECO:0000256" key="1">
    <source>
        <dbReference type="ARBA" id="ARBA00022722"/>
    </source>
</evidence>
<gene>
    <name evidence="3" type="ORF">Q8A64_05385</name>
</gene>
<protein>
    <submittedName>
        <fullName evidence="3">Ribonuclease domain-containing protein</fullName>
    </submittedName>
</protein>
<name>A0ABU1BLH5_9BURK</name>
<keyword evidence="2" id="KW-0378">Hydrolase</keyword>
<keyword evidence="1" id="KW-0540">Nuclease</keyword>
<proteinExistence type="predicted"/>
<keyword evidence="4" id="KW-1185">Reference proteome</keyword>
<dbReference type="EMBL" id="JAUYVH010000002">
    <property type="protein sequence ID" value="MDQ9169841.1"/>
    <property type="molecule type" value="Genomic_DNA"/>
</dbReference>